<evidence type="ECO:0000313" key="18">
    <source>
        <dbReference type="Proteomes" id="UP000184339"/>
    </source>
</evidence>
<feature type="transmembrane region" description="Helical" evidence="14">
    <location>
        <begin position="178"/>
        <end position="198"/>
    </location>
</feature>
<feature type="domain" description="Histidine kinase" evidence="15">
    <location>
        <begin position="260"/>
        <end position="474"/>
    </location>
</feature>
<keyword evidence="11 14" id="KW-1133">Transmembrane helix</keyword>
<dbReference type="RefSeq" id="WP_229255606.1">
    <property type="nucleotide sequence ID" value="NZ_FRCX01000002.1"/>
</dbReference>
<dbReference type="Proteomes" id="UP000184339">
    <property type="component" value="Unassembled WGS sequence"/>
</dbReference>
<dbReference type="EMBL" id="FRCX01000002">
    <property type="protein sequence ID" value="SHM68365.1"/>
    <property type="molecule type" value="Genomic_DNA"/>
</dbReference>
<keyword evidence="10 14" id="KW-0067">ATP-binding</keyword>
<dbReference type="NCBIfam" id="TIGR01386">
    <property type="entry name" value="cztS_silS_copS"/>
    <property type="match status" value="1"/>
</dbReference>
<keyword evidence="6 14" id="KW-0808">Transferase</keyword>
<keyword evidence="4 14" id="KW-0997">Cell inner membrane</keyword>
<dbReference type="Gene3D" id="3.30.565.10">
    <property type="entry name" value="Histidine kinase-like ATPase, C-terminal domain"/>
    <property type="match status" value="1"/>
</dbReference>
<evidence type="ECO:0000256" key="10">
    <source>
        <dbReference type="ARBA" id="ARBA00022840"/>
    </source>
</evidence>
<keyword evidence="13 14" id="KW-0472">Membrane</keyword>
<dbReference type="InterPro" id="IPR036890">
    <property type="entry name" value="HATPase_C_sf"/>
</dbReference>
<feature type="transmembrane region" description="Helical" evidence="14">
    <location>
        <begin position="25"/>
        <end position="46"/>
    </location>
</feature>
<dbReference type="PANTHER" id="PTHR45436">
    <property type="entry name" value="SENSOR HISTIDINE KINASE YKOH"/>
    <property type="match status" value="1"/>
</dbReference>
<evidence type="ECO:0000256" key="12">
    <source>
        <dbReference type="ARBA" id="ARBA00023012"/>
    </source>
</evidence>
<dbReference type="CDD" id="cd00082">
    <property type="entry name" value="HisKA"/>
    <property type="match status" value="1"/>
</dbReference>
<keyword evidence="8 14" id="KW-0547">Nucleotide-binding</keyword>
<dbReference type="SUPFAM" id="SSF47384">
    <property type="entry name" value="Homodimeric domain of signal transducing histidine kinase"/>
    <property type="match status" value="1"/>
</dbReference>
<dbReference type="FunFam" id="1.10.287.130:FF:000001">
    <property type="entry name" value="Two-component sensor histidine kinase"/>
    <property type="match status" value="1"/>
</dbReference>
<comment type="subcellular location">
    <subcellularLocation>
        <location evidence="2">Cell inner membrane</location>
        <topology evidence="2">Multi-pass membrane protein</topology>
    </subcellularLocation>
</comment>
<evidence type="ECO:0000259" key="16">
    <source>
        <dbReference type="PROSITE" id="PS50885"/>
    </source>
</evidence>
<dbReference type="PANTHER" id="PTHR45436:SF15">
    <property type="entry name" value="SENSOR HISTIDINE KINASE CUSS"/>
    <property type="match status" value="1"/>
</dbReference>
<evidence type="ECO:0000256" key="13">
    <source>
        <dbReference type="ARBA" id="ARBA00023136"/>
    </source>
</evidence>
<dbReference type="InterPro" id="IPR050428">
    <property type="entry name" value="TCS_sensor_his_kinase"/>
</dbReference>
<dbReference type="SMART" id="SM00388">
    <property type="entry name" value="HisKA"/>
    <property type="match status" value="1"/>
</dbReference>
<dbReference type="GO" id="GO:0000155">
    <property type="term" value="F:phosphorelay sensor kinase activity"/>
    <property type="evidence" value="ECO:0007669"/>
    <property type="project" value="InterPro"/>
</dbReference>
<evidence type="ECO:0000256" key="5">
    <source>
        <dbReference type="ARBA" id="ARBA00022553"/>
    </source>
</evidence>
<comment type="catalytic activity">
    <reaction evidence="1 14">
        <text>ATP + protein L-histidine = ADP + protein N-phospho-L-histidine.</text>
        <dbReference type="EC" id="2.7.13.3"/>
    </reaction>
</comment>
<dbReference type="SUPFAM" id="SSF55874">
    <property type="entry name" value="ATPase domain of HSP90 chaperone/DNA topoisomerase II/histidine kinase"/>
    <property type="match status" value="1"/>
</dbReference>
<dbReference type="InterPro" id="IPR005467">
    <property type="entry name" value="His_kinase_dom"/>
</dbReference>
<dbReference type="InterPro" id="IPR003661">
    <property type="entry name" value="HisK_dim/P_dom"/>
</dbReference>
<keyword evidence="9 14" id="KW-0418">Kinase</keyword>
<comment type="function">
    <text evidence="14">Member of a two-component regulatory system.</text>
</comment>
<dbReference type="Pfam" id="PF02518">
    <property type="entry name" value="HATPase_c"/>
    <property type="match status" value="1"/>
</dbReference>
<evidence type="ECO:0000256" key="1">
    <source>
        <dbReference type="ARBA" id="ARBA00000085"/>
    </source>
</evidence>
<dbReference type="STRING" id="551987.SAMN05192549_102223"/>
<evidence type="ECO:0000256" key="3">
    <source>
        <dbReference type="ARBA" id="ARBA00022475"/>
    </source>
</evidence>
<dbReference type="InterPro" id="IPR006290">
    <property type="entry name" value="CztS_silS_copS"/>
</dbReference>
<accession>A0A1M7KSC6</accession>
<evidence type="ECO:0000256" key="2">
    <source>
        <dbReference type="ARBA" id="ARBA00004429"/>
    </source>
</evidence>
<dbReference type="SMART" id="SM00304">
    <property type="entry name" value="HAMP"/>
    <property type="match status" value="1"/>
</dbReference>
<dbReference type="SMART" id="SM00387">
    <property type="entry name" value="HATPase_c"/>
    <property type="match status" value="1"/>
</dbReference>
<evidence type="ECO:0000256" key="6">
    <source>
        <dbReference type="ARBA" id="ARBA00022679"/>
    </source>
</evidence>
<evidence type="ECO:0000256" key="9">
    <source>
        <dbReference type="ARBA" id="ARBA00022777"/>
    </source>
</evidence>
<dbReference type="Pfam" id="PF00512">
    <property type="entry name" value="HisKA"/>
    <property type="match status" value="1"/>
</dbReference>
<dbReference type="GO" id="GO:0005524">
    <property type="term" value="F:ATP binding"/>
    <property type="evidence" value="ECO:0007669"/>
    <property type="project" value="UniProtKB-KW"/>
</dbReference>
<reference evidence="18" key="1">
    <citation type="submission" date="2016-11" db="EMBL/GenBank/DDBJ databases">
        <authorList>
            <person name="Varghese N."/>
            <person name="Submissions S."/>
        </authorList>
    </citation>
    <scope>NUCLEOTIDE SEQUENCE [LARGE SCALE GENOMIC DNA]</scope>
    <source>
        <strain evidence="18">Sac-22</strain>
    </source>
</reference>
<dbReference type="PROSITE" id="PS50885">
    <property type="entry name" value="HAMP"/>
    <property type="match status" value="1"/>
</dbReference>
<evidence type="ECO:0000259" key="15">
    <source>
        <dbReference type="PROSITE" id="PS50109"/>
    </source>
</evidence>
<keyword evidence="7 14" id="KW-0812">Transmembrane</keyword>
<feature type="domain" description="HAMP" evidence="16">
    <location>
        <begin position="199"/>
        <end position="252"/>
    </location>
</feature>
<dbReference type="Gene3D" id="6.10.340.10">
    <property type="match status" value="1"/>
</dbReference>
<sequence>MSSKNDFKPMALIGERGSIAFRLTVWYALLSVVLIASAGSILYLVLADRLRQEDDQWLAGRIAEVRGILLLHSRDFAALQEEVHREAAMLPGSYLRVVDAQGVDVVEAPPPHAAEDGRPFADPRFRAGGDEQGMDWASGSGETYRLMYARVGIDGGFTVQAAMNRTSEEEVLAAYRRILWLALSASLAIAVIAGYLIARRGLQPVSRLAAIIAELSAAHLHRRVADDDWPRELRPLAANFDQLLVRLDESFARISRFSADIAHELRTPLHILQGEAEMALSKDRSNEQYRDCIASATEEYERLTRMVDALLFLARTEQPDSLPNKQTLDLEQEIAAVCAFYQALADEQDTTLIAGGVGTVLADSALLRRALGNLIINALRHTPSGGSIVVDVAKTPDHGVDIVVSDTGEGIAPEDLPHVFDRFYRADSARLRQGTGTGLGLAIVRSILLLHGGSVSLDSELGCGTAATLRFPAS</sequence>
<organism evidence="17 18">
    <name type="scientific">Duganella sacchari</name>
    <dbReference type="NCBI Taxonomy" id="551987"/>
    <lineage>
        <taxon>Bacteria</taxon>
        <taxon>Pseudomonadati</taxon>
        <taxon>Pseudomonadota</taxon>
        <taxon>Betaproteobacteria</taxon>
        <taxon>Burkholderiales</taxon>
        <taxon>Oxalobacteraceae</taxon>
        <taxon>Telluria group</taxon>
        <taxon>Duganella</taxon>
    </lineage>
</organism>
<name>A0A1M7KSC6_9BURK</name>
<proteinExistence type="predicted"/>
<keyword evidence="5" id="KW-0597">Phosphoprotein</keyword>
<keyword evidence="18" id="KW-1185">Reference proteome</keyword>
<keyword evidence="12 14" id="KW-0902">Two-component regulatory system</keyword>
<dbReference type="AlphaFoldDB" id="A0A1M7KSC6"/>
<protein>
    <recommendedName>
        <fullName evidence="14">Sensor protein</fullName>
        <ecNumber evidence="14">2.7.13.3</ecNumber>
    </recommendedName>
</protein>
<dbReference type="PROSITE" id="PS50109">
    <property type="entry name" value="HIS_KIN"/>
    <property type="match status" value="1"/>
</dbReference>
<dbReference type="InterPro" id="IPR036097">
    <property type="entry name" value="HisK_dim/P_sf"/>
</dbReference>
<dbReference type="CDD" id="cd00075">
    <property type="entry name" value="HATPase"/>
    <property type="match status" value="1"/>
</dbReference>
<dbReference type="FunFam" id="3.30.565.10:FF:000006">
    <property type="entry name" value="Sensor histidine kinase WalK"/>
    <property type="match status" value="1"/>
</dbReference>
<evidence type="ECO:0000256" key="4">
    <source>
        <dbReference type="ARBA" id="ARBA00022519"/>
    </source>
</evidence>
<dbReference type="Gene3D" id="1.10.287.130">
    <property type="match status" value="1"/>
</dbReference>
<dbReference type="InterPro" id="IPR004358">
    <property type="entry name" value="Sig_transdc_His_kin-like_C"/>
</dbReference>
<gene>
    <name evidence="17" type="ORF">SAMN05192549_102223</name>
</gene>
<keyword evidence="3 14" id="KW-1003">Cell membrane</keyword>
<evidence type="ECO:0000256" key="11">
    <source>
        <dbReference type="ARBA" id="ARBA00022989"/>
    </source>
</evidence>
<evidence type="ECO:0000256" key="8">
    <source>
        <dbReference type="ARBA" id="ARBA00022741"/>
    </source>
</evidence>
<dbReference type="EC" id="2.7.13.3" evidence="14"/>
<dbReference type="PRINTS" id="PR00344">
    <property type="entry name" value="BCTRLSENSOR"/>
</dbReference>
<evidence type="ECO:0000256" key="14">
    <source>
        <dbReference type="RuleBase" id="RU364088"/>
    </source>
</evidence>
<dbReference type="InterPro" id="IPR003660">
    <property type="entry name" value="HAMP_dom"/>
</dbReference>
<evidence type="ECO:0000313" key="17">
    <source>
        <dbReference type="EMBL" id="SHM68365.1"/>
    </source>
</evidence>
<dbReference type="InterPro" id="IPR003594">
    <property type="entry name" value="HATPase_dom"/>
</dbReference>
<evidence type="ECO:0000256" key="7">
    <source>
        <dbReference type="ARBA" id="ARBA00022692"/>
    </source>
</evidence>
<dbReference type="GO" id="GO:0005886">
    <property type="term" value="C:plasma membrane"/>
    <property type="evidence" value="ECO:0007669"/>
    <property type="project" value="UniProtKB-SubCell"/>
</dbReference>